<keyword evidence="1 5" id="KW-0489">Methyltransferase</keyword>
<dbReference type="GO" id="GO:0032259">
    <property type="term" value="P:methylation"/>
    <property type="evidence" value="ECO:0007669"/>
    <property type="project" value="UniProtKB-KW"/>
</dbReference>
<keyword evidence="2" id="KW-0808">Transferase</keyword>
<dbReference type="Proteomes" id="UP000582837">
    <property type="component" value="Unassembled WGS sequence"/>
</dbReference>
<proteinExistence type="predicted"/>
<reference evidence="5 6" key="1">
    <citation type="submission" date="2020-08" db="EMBL/GenBank/DDBJ databases">
        <title>Genomic Encyclopedia of Type Strains, Phase IV (KMG-IV): sequencing the most valuable type-strain genomes for metagenomic binning, comparative biology and taxonomic classification.</title>
        <authorList>
            <person name="Goeker M."/>
        </authorList>
    </citation>
    <scope>NUCLEOTIDE SEQUENCE [LARGE SCALE GENOMIC DNA]</scope>
    <source>
        <strain evidence="5 6">DSM 29007</strain>
    </source>
</reference>
<evidence type="ECO:0000313" key="6">
    <source>
        <dbReference type="Proteomes" id="UP000582837"/>
    </source>
</evidence>
<dbReference type="EMBL" id="JACHIA010000019">
    <property type="protein sequence ID" value="MBB6072924.1"/>
    <property type="molecule type" value="Genomic_DNA"/>
</dbReference>
<dbReference type="InterPro" id="IPR041698">
    <property type="entry name" value="Methyltransf_25"/>
</dbReference>
<dbReference type="PANTHER" id="PTHR43464">
    <property type="entry name" value="METHYLTRANSFERASE"/>
    <property type="match status" value="1"/>
</dbReference>
<comment type="caution">
    <text evidence="5">The sequence shown here is derived from an EMBL/GenBank/DDBJ whole genome shotgun (WGS) entry which is preliminary data.</text>
</comment>
<feature type="domain" description="Methyltransferase" evidence="4">
    <location>
        <begin position="55"/>
        <end position="145"/>
    </location>
</feature>
<dbReference type="GO" id="GO:0008168">
    <property type="term" value="F:methyltransferase activity"/>
    <property type="evidence" value="ECO:0007669"/>
    <property type="project" value="UniProtKB-KW"/>
</dbReference>
<sequence length="230" mass="24842">MSSVDMDRPGALVRSWSTNAEAWTRVVREGGIESRRLVTDAVIVDAVVRLQPARVLDVGCGEGWLARALAENRIRVTGVDVSPELIDDARREGGGDFHAASYAEVAADPTRFGREFDAVICNFSLLDDDPAALLAALRTTLARGGSLVIQTVHPWAAMGDEGYVDGWRTETFASFGGEFAAPMPWFFRTIESWMDVIAGAGYRLARLIEAIHPSTGRPASLLIIAEPAVA</sequence>
<organism evidence="5 6">
    <name type="scientific">Longimicrobium terrae</name>
    <dbReference type="NCBI Taxonomy" id="1639882"/>
    <lineage>
        <taxon>Bacteria</taxon>
        <taxon>Pseudomonadati</taxon>
        <taxon>Gemmatimonadota</taxon>
        <taxon>Longimicrobiia</taxon>
        <taxon>Longimicrobiales</taxon>
        <taxon>Longimicrobiaceae</taxon>
        <taxon>Longimicrobium</taxon>
    </lineage>
</organism>
<evidence type="ECO:0000259" key="4">
    <source>
        <dbReference type="Pfam" id="PF13649"/>
    </source>
</evidence>
<gene>
    <name evidence="5" type="ORF">HNQ61_004590</name>
</gene>
<dbReference type="SUPFAM" id="SSF53335">
    <property type="entry name" value="S-adenosyl-L-methionine-dependent methyltransferases"/>
    <property type="match status" value="1"/>
</dbReference>
<accession>A0A841H4L4</accession>
<name>A0A841H4L4_9BACT</name>
<keyword evidence="6" id="KW-1185">Reference proteome</keyword>
<protein>
    <submittedName>
        <fullName evidence="5">2-polyprenyl-3-methyl-5-hydroxy-6-metoxy-1, 4-benzoquinol methylase</fullName>
    </submittedName>
</protein>
<keyword evidence="3" id="KW-0949">S-adenosyl-L-methionine</keyword>
<dbReference type="Pfam" id="PF13649">
    <property type="entry name" value="Methyltransf_25"/>
    <property type="match status" value="1"/>
</dbReference>
<evidence type="ECO:0000313" key="5">
    <source>
        <dbReference type="EMBL" id="MBB6072924.1"/>
    </source>
</evidence>
<dbReference type="Gene3D" id="3.40.50.150">
    <property type="entry name" value="Vaccinia Virus protein VP39"/>
    <property type="match status" value="1"/>
</dbReference>
<dbReference type="InterPro" id="IPR029063">
    <property type="entry name" value="SAM-dependent_MTases_sf"/>
</dbReference>
<evidence type="ECO:0000256" key="2">
    <source>
        <dbReference type="ARBA" id="ARBA00022679"/>
    </source>
</evidence>
<evidence type="ECO:0000256" key="3">
    <source>
        <dbReference type="ARBA" id="ARBA00022691"/>
    </source>
</evidence>
<evidence type="ECO:0000256" key="1">
    <source>
        <dbReference type="ARBA" id="ARBA00022603"/>
    </source>
</evidence>
<dbReference type="AlphaFoldDB" id="A0A841H4L4"/>
<dbReference type="CDD" id="cd02440">
    <property type="entry name" value="AdoMet_MTases"/>
    <property type="match status" value="1"/>
</dbReference>
<dbReference type="PANTHER" id="PTHR43464:SF19">
    <property type="entry name" value="UBIQUINONE BIOSYNTHESIS O-METHYLTRANSFERASE, MITOCHONDRIAL"/>
    <property type="match status" value="1"/>
</dbReference>